<name>A0A4C1YP20_EUMVA</name>
<dbReference type="AlphaFoldDB" id="A0A4C1YP20"/>
<protein>
    <submittedName>
        <fullName evidence="1">Uncharacterized protein</fullName>
    </submittedName>
</protein>
<dbReference type="Proteomes" id="UP000299102">
    <property type="component" value="Unassembled WGS sequence"/>
</dbReference>
<keyword evidence="2" id="KW-1185">Reference proteome</keyword>
<organism evidence="1 2">
    <name type="scientific">Eumeta variegata</name>
    <name type="common">Bagworm moth</name>
    <name type="synonym">Eumeta japonica</name>
    <dbReference type="NCBI Taxonomy" id="151549"/>
    <lineage>
        <taxon>Eukaryota</taxon>
        <taxon>Metazoa</taxon>
        <taxon>Ecdysozoa</taxon>
        <taxon>Arthropoda</taxon>
        <taxon>Hexapoda</taxon>
        <taxon>Insecta</taxon>
        <taxon>Pterygota</taxon>
        <taxon>Neoptera</taxon>
        <taxon>Endopterygota</taxon>
        <taxon>Lepidoptera</taxon>
        <taxon>Glossata</taxon>
        <taxon>Ditrysia</taxon>
        <taxon>Tineoidea</taxon>
        <taxon>Psychidae</taxon>
        <taxon>Oiketicinae</taxon>
        <taxon>Eumeta</taxon>
    </lineage>
</organism>
<accession>A0A4C1YP20</accession>
<gene>
    <name evidence="1" type="ORF">EVAR_46963_1</name>
</gene>
<evidence type="ECO:0000313" key="1">
    <source>
        <dbReference type="EMBL" id="GBP76095.1"/>
    </source>
</evidence>
<evidence type="ECO:0000313" key="2">
    <source>
        <dbReference type="Proteomes" id="UP000299102"/>
    </source>
</evidence>
<comment type="caution">
    <text evidence="1">The sequence shown here is derived from an EMBL/GenBank/DDBJ whole genome shotgun (WGS) entry which is preliminary data.</text>
</comment>
<proteinExistence type="predicted"/>
<dbReference type="EMBL" id="BGZK01001275">
    <property type="protein sequence ID" value="GBP76095.1"/>
    <property type="molecule type" value="Genomic_DNA"/>
</dbReference>
<reference evidence="1 2" key="1">
    <citation type="journal article" date="2019" name="Commun. Biol.">
        <title>The bagworm genome reveals a unique fibroin gene that provides high tensile strength.</title>
        <authorList>
            <person name="Kono N."/>
            <person name="Nakamura H."/>
            <person name="Ohtoshi R."/>
            <person name="Tomita M."/>
            <person name="Numata K."/>
            <person name="Arakawa K."/>
        </authorList>
    </citation>
    <scope>NUCLEOTIDE SEQUENCE [LARGE SCALE GENOMIC DNA]</scope>
</reference>
<sequence>MISRKKKKEIRAISVGLDHGAACSRRTDASAIGGATCPSACSNVTCRSKGSSLVSSALTQREFWESNDRRHRPDGNSFGTDCLTCS</sequence>